<dbReference type="AlphaFoldDB" id="V3ZP67"/>
<dbReference type="FunFam" id="1.10.510.10:FF:000743">
    <property type="entry name" value="Predicted protein"/>
    <property type="match status" value="1"/>
</dbReference>
<dbReference type="GO" id="GO:0005886">
    <property type="term" value="C:plasma membrane"/>
    <property type="evidence" value="ECO:0007669"/>
    <property type="project" value="TreeGrafter"/>
</dbReference>
<organism evidence="2 3">
    <name type="scientific">Lottia gigantea</name>
    <name type="common">Giant owl limpet</name>
    <dbReference type="NCBI Taxonomy" id="225164"/>
    <lineage>
        <taxon>Eukaryota</taxon>
        <taxon>Metazoa</taxon>
        <taxon>Spiralia</taxon>
        <taxon>Lophotrochozoa</taxon>
        <taxon>Mollusca</taxon>
        <taxon>Gastropoda</taxon>
        <taxon>Patellogastropoda</taxon>
        <taxon>Lottioidea</taxon>
        <taxon>Lottiidae</taxon>
        <taxon>Lottia</taxon>
    </lineage>
</organism>
<keyword evidence="3" id="KW-1185">Reference proteome</keyword>
<dbReference type="PIRSF" id="PIRSF000654">
    <property type="entry name" value="Integrin-linked_kinase"/>
    <property type="match status" value="1"/>
</dbReference>
<dbReference type="GO" id="GO:0016477">
    <property type="term" value="P:cell migration"/>
    <property type="evidence" value="ECO:0007669"/>
    <property type="project" value="TreeGrafter"/>
</dbReference>
<feature type="non-terminal residue" evidence="2">
    <location>
        <position position="1"/>
    </location>
</feature>
<dbReference type="PANTHER" id="PTHR24416">
    <property type="entry name" value="TYROSINE-PROTEIN KINASE RECEPTOR"/>
    <property type="match status" value="1"/>
</dbReference>
<dbReference type="OrthoDB" id="546826at2759"/>
<feature type="non-terminal residue" evidence="2">
    <location>
        <position position="252"/>
    </location>
</feature>
<dbReference type="HOGENOM" id="CLU_000288_7_40_1"/>
<dbReference type="OMA" id="IRWTANE"/>
<dbReference type="Gene3D" id="1.10.510.10">
    <property type="entry name" value="Transferase(Phosphotransferase) domain 1"/>
    <property type="match status" value="1"/>
</dbReference>
<feature type="domain" description="Protein kinase" evidence="1">
    <location>
        <begin position="1"/>
        <end position="252"/>
    </location>
</feature>
<sequence>GNFGCVYKGFLTTPDEKGDKLVAVKTLHRNNPREIELNAFLQEALIMKDFHHDNVLELIGICLGLDAMPLVVLPFMVHGDLLSYIRDENNNPTIKDLILFGIDIAKGMAYLAELKFVHRDLAARNCMLDEAFRVKVADFGLARDIYEKDYYSSDNKKSKLPVKWMAMESLEKGTYSSKSDVWSFGVVLWELMTRGVQPYPEVDNWDVIRYLKAGRRMAQPQYCPDPLYEVMQECWQQTPSERPAFSDLVMEI</sequence>
<dbReference type="PROSITE" id="PS00109">
    <property type="entry name" value="PROTEIN_KINASE_TYR"/>
    <property type="match status" value="1"/>
</dbReference>
<dbReference type="PRINTS" id="PR00109">
    <property type="entry name" value="TYRKINASE"/>
</dbReference>
<evidence type="ECO:0000259" key="1">
    <source>
        <dbReference type="PROSITE" id="PS50011"/>
    </source>
</evidence>
<dbReference type="PANTHER" id="PTHR24416:SF564">
    <property type="entry name" value="MACROPHAGE-STIMULATING PROTEIN RECEPTOR"/>
    <property type="match status" value="1"/>
</dbReference>
<dbReference type="InterPro" id="IPR008266">
    <property type="entry name" value="Tyr_kinase_AS"/>
</dbReference>
<dbReference type="GO" id="GO:0004714">
    <property type="term" value="F:transmembrane receptor protein tyrosine kinase activity"/>
    <property type="evidence" value="ECO:0007669"/>
    <property type="project" value="TreeGrafter"/>
</dbReference>
<dbReference type="Proteomes" id="UP000030746">
    <property type="component" value="Unassembled WGS sequence"/>
</dbReference>
<dbReference type="InterPro" id="IPR050122">
    <property type="entry name" value="RTK"/>
</dbReference>
<accession>V3ZP67</accession>
<dbReference type="Gene3D" id="3.30.200.20">
    <property type="entry name" value="Phosphorylase Kinase, domain 1"/>
    <property type="match status" value="1"/>
</dbReference>
<dbReference type="PROSITE" id="PS50011">
    <property type="entry name" value="PROTEIN_KINASE_DOM"/>
    <property type="match status" value="1"/>
</dbReference>
<dbReference type="InterPro" id="IPR001245">
    <property type="entry name" value="Ser-Thr/Tyr_kinase_cat_dom"/>
</dbReference>
<dbReference type="GO" id="GO:0043235">
    <property type="term" value="C:receptor complex"/>
    <property type="evidence" value="ECO:0007669"/>
    <property type="project" value="TreeGrafter"/>
</dbReference>
<dbReference type="Pfam" id="PF07714">
    <property type="entry name" value="PK_Tyr_Ser-Thr"/>
    <property type="match status" value="1"/>
</dbReference>
<dbReference type="InterPro" id="IPR011009">
    <property type="entry name" value="Kinase-like_dom_sf"/>
</dbReference>
<gene>
    <name evidence="2" type="ORF">LOTGIDRAFT_55278</name>
</gene>
<dbReference type="InterPro" id="IPR000719">
    <property type="entry name" value="Prot_kinase_dom"/>
</dbReference>
<dbReference type="KEGG" id="lgi:LOTGIDRAFT_55278"/>
<dbReference type="SUPFAM" id="SSF56112">
    <property type="entry name" value="Protein kinase-like (PK-like)"/>
    <property type="match status" value="1"/>
</dbReference>
<dbReference type="CTD" id="20251305"/>
<evidence type="ECO:0000313" key="2">
    <source>
        <dbReference type="EMBL" id="ESO84295.1"/>
    </source>
</evidence>
<reference evidence="2 3" key="1">
    <citation type="journal article" date="2013" name="Nature">
        <title>Insights into bilaterian evolution from three spiralian genomes.</title>
        <authorList>
            <person name="Simakov O."/>
            <person name="Marletaz F."/>
            <person name="Cho S.J."/>
            <person name="Edsinger-Gonzales E."/>
            <person name="Havlak P."/>
            <person name="Hellsten U."/>
            <person name="Kuo D.H."/>
            <person name="Larsson T."/>
            <person name="Lv J."/>
            <person name="Arendt D."/>
            <person name="Savage R."/>
            <person name="Osoegawa K."/>
            <person name="de Jong P."/>
            <person name="Grimwood J."/>
            <person name="Chapman J.A."/>
            <person name="Shapiro H."/>
            <person name="Aerts A."/>
            <person name="Otillar R.P."/>
            <person name="Terry A.Y."/>
            <person name="Boore J.L."/>
            <person name="Grigoriev I.V."/>
            <person name="Lindberg D.R."/>
            <person name="Seaver E.C."/>
            <person name="Weisblat D.A."/>
            <person name="Putnam N.H."/>
            <person name="Rokhsar D.S."/>
        </authorList>
    </citation>
    <scope>NUCLEOTIDE SEQUENCE [LARGE SCALE GENOMIC DNA]</scope>
</reference>
<dbReference type="STRING" id="225164.V3ZP67"/>
<dbReference type="SMART" id="SM00219">
    <property type="entry name" value="TyrKc"/>
    <property type="match status" value="1"/>
</dbReference>
<dbReference type="GO" id="GO:0005524">
    <property type="term" value="F:ATP binding"/>
    <property type="evidence" value="ECO:0007669"/>
    <property type="project" value="InterPro"/>
</dbReference>
<dbReference type="RefSeq" id="XP_009064898.1">
    <property type="nucleotide sequence ID" value="XM_009066650.1"/>
</dbReference>
<dbReference type="GO" id="GO:0007169">
    <property type="term" value="P:cell surface receptor protein tyrosine kinase signaling pathway"/>
    <property type="evidence" value="ECO:0007669"/>
    <property type="project" value="TreeGrafter"/>
</dbReference>
<dbReference type="GeneID" id="20251305"/>
<name>V3ZP67_LOTGI</name>
<dbReference type="EMBL" id="KB203534">
    <property type="protein sequence ID" value="ESO84295.1"/>
    <property type="molecule type" value="Genomic_DNA"/>
</dbReference>
<evidence type="ECO:0000313" key="3">
    <source>
        <dbReference type="Proteomes" id="UP000030746"/>
    </source>
</evidence>
<proteinExistence type="predicted"/>
<dbReference type="GO" id="GO:0007399">
    <property type="term" value="P:nervous system development"/>
    <property type="evidence" value="ECO:0007669"/>
    <property type="project" value="TreeGrafter"/>
</dbReference>
<dbReference type="InterPro" id="IPR020635">
    <property type="entry name" value="Tyr_kinase_cat_dom"/>
</dbReference>
<protein>
    <recommendedName>
        <fullName evidence="1">Protein kinase domain-containing protein</fullName>
    </recommendedName>
</protein>